<dbReference type="InterPro" id="IPR018466">
    <property type="entry name" value="Kre9/Knh1-like_N"/>
</dbReference>
<dbReference type="EMBL" id="JABBWE010000002">
    <property type="protein sequence ID" value="KAG1806622.1"/>
    <property type="molecule type" value="Genomic_DNA"/>
</dbReference>
<dbReference type="RefSeq" id="XP_041167093.1">
    <property type="nucleotide sequence ID" value="XM_041301408.1"/>
</dbReference>
<keyword evidence="5" id="KW-1185">Reference proteome</keyword>
<feature type="signal peptide" evidence="2">
    <location>
        <begin position="1"/>
        <end position="17"/>
    </location>
</feature>
<proteinExistence type="predicted"/>
<organism evidence="4 5">
    <name type="scientific">Suillus plorans</name>
    <dbReference type="NCBI Taxonomy" id="116603"/>
    <lineage>
        <taxon>Eukaryota</taxon>
        <taxon>Fungi</taxon>
        <taxon>Dikarya</taxon>
        <taxon>Basidiomycota</taxon>
        <taxon>Agaricomycotina</taxon>
        <taxon>Agaricomycetes</taxon>
        <taxon>Agaricomycetidae</taxon>
        <taxon>Boletales</taxon>
        <taxon>Suillineae</taxon>
        <taxon>Suillaceae</taxon>
        <taxon>Suillus</taxon>
    </lineage>
</organism>
<dbReference type="PANTHER" id="PTHR35185">
    <property type="entry name" value="SERINE/THREONINE-RICH PROTEIN ADG2-RELATED"/>
    <property type="match status" value="1"/>
</dbReference>
<evidence type="ECO:0000313" key="5">
    <source>
        <dbReference type="Proteomes" id="UP000719766"/>
    </source>
</evidence>
<feature type="domain" description="Yeast cell wall synthesis Kre9/Knh1-like N-terminal" evidence="3">
    <location>
        <begin position="22"/>
        <end position="115"/>
    </location>
</feature>
<dbReference type="PANTHER" id="PTHR35185:SF1">
    <property type="entry name" value="UPF0619 GPI-ANCHORED MEMBRANE PROTEIN C1322.10"/>
    <property type="match status" value="1"/>
</dbReference>
<evidence type="ECO:0000259" key="3">
    <source>
        <dbReference type="Pfam" id="PF10342"/>
    </source>
</evidence>
<accession>A0A9P7DYS0</accession>
<keyword evidence="1 2" id="KW-0732">Signal</keyword>
<gene>
    <name evidence="4" type="ORF">HD556DRAFT_1323130</name>
</gene>
<evidence type="ECO:0000256" key="2">
    <source>
        <dbReference type="SAM" id="SignalP"/>
    </source>
</evidence>
<name>A0A9P7DYS0_9AGAM</name>
<evidence type="ECO:0000313" key="4">
    <source>
        <dbReference type="EMBL" id="KAG1806622.1"/>
    </source>
</evidence>
<sequence>MRTSVAILLASIASAFAYEVTSPGDSEGWTTAGPNVLTWERVDTDPANFTVVLTNVNYGVMNPQVLSALVDGTLSSVVCNAPSGGWPVGAGFRVNLAADAQHLDTLLAQSNQFNITSGSSTSTSSTGSGAKITTTALVSGTTATIPATAVAASTTSSDTSTTPTGSSAAILGMKVETGLLTAVAACVAFITTHF</sequence>
<evidence type="ECO:0000256" key="1">
    <source>
        <dbReference type="ARBA" id="ARBA00022729"/>
    </source>
</evidence>
<dbReference type="Proteomes" id="UP000719766">
    <property type="component" value="Unassembled WGS sequence"/>
</dbReference>
<dbReference type="Pfam" id="PF10342">
    <property type="entry name" value="Kre9_KNH"/>
    <property type="match status" value="1"/>
</dbReference>
<dbReference type="GeneID" id="64595172"/>
<feature type="chain" id="PRO_5040125089" description="Yeast cell wall synthesis Kre9/Knh1-like N-terminal domain-containing protein" evidence="2">
    <location>
        <begin position="18"/>
        <end position="194"/>
    </location>
</feature>
<dbReference type="InterPro" id="IPR052479">
    <property type="entry name" value="GPI-anchor_Adhesion_Reg"/>
</dbReference>
<dbReference type="OrthoDB" id="5316007at2759"/>
<dbReference type="AlphaFoldDB" id="A0A9P7DYS0"/>
<comment type="caution">
    <text evidence="4">The sequence shown here is derived from an EMBL/GenBank/DDBJ whole genome shotgun (WGS) entry which is preliminary data.</text>
</comment>
<reference evidence="4" key="1">
    <citation type="journal article" date="2020" name="New Phytol.">
        <title>Comparative genomics reveals dynamic genome evolution in host specialist ectomycorrhizal fungi.</title>
        <authorList>
            <person name="Lofgren L.A."/>
            <person name="Nguyen N.H."/>
            <person name="Vilgalys R."/>
            <person name="Ruytinx J."/>
            <person name="Liao H.L."/>
            <person name="Branco S."/>
            <person name="Kuo A."/>
            <person name="LaButti K."/>
            <person name="Lipzen A."/>
            <person name="Andreopoulos W."/>
            <person name="Pangilinan J."/>
            <person name="Riley R."/>
            <person name="Hundley H."/>
            <person name="Na H."/>
            <person name="Barry K."/>
            <person name="Grigoriev I.V."/>
            <person name="Stajich J.E."/>
            <person name="Kennedy P.G."/>
        </authorList>
    </citation>
    <scope>NUCLEOTIDE SEQUENCE</scope>
    <source>
        <strain evidence="4">S12</strain>
    </source>
</reference>
<protein>
    <recommendedName>
        <fullName evidence="3">Yeast cell wall synthesis Kre9/Knh1-like N-terminal domain-containing protein</fullName>
    </recommendedName>
</protein>